<evidence type="ECO:0000256" key="1">
    <source>
        <dbReference type="ARBA" id="ARBA00022485"/>
    </source>
</evidence>
<dbReference type="Pfam" id="PF02754">
    <property type="entry name" value="CCG"/>
    <property type="match status" value="2"/>
</dbReference>
<evidence type="ECO:0000256" key="5">
    <source>
        <dbReference type="ARBA" id="ARBA00023014"/>
    </source>
</evidence>
<dbReference type="InterPro" id="IPR004017">
    <property type="entry name" value="Cys_rich_dom"/>
</dbReference>
<gene>
    <name evidence="7" type="primary">glpC2</name>
    <name evidence="7" type="ORF">AXFE_30270</name>
</gene>
<feature type="domain" description="4Fe-4S ferredoxin-type" evidence="6">
    <location>
        <begin position="20"/>
        <end position="51"/>
    </location>
</feature>
<dbReference type="PROSITE" id="PS51379">
    <property type="entry name" value="4FE4S_FER_2"/>
    <property type="match status" value="1"/>
</dbReference>
<protein>
    <submittedName>
        <fullName evidence="7">Anaerobic glycerol-3-phosphate dehydrogenase subunit C</fullName>
    </submittedName>
</protein>
<dbReference type="Proteomes" id="UP000032360">
    <property type="component" value="Unassembled WGS sequence"/>
</dbReference>
<dbReference type="EMBL" id="JXYS01000098">
    <property type="protein sequence ID" value="KJF16121.1"/>
    <property type="molecule type" value="Genomic_DNA"/>
</dbReference>
<accession>A0A0D8HGB1</accession>
<evidence type="ECO:0000259" key="6">
    <source>
        <dbReference type="PROSITE" id="PS51379"/>
    </source>
</evidence>
<proteinExistence type="predicted"/>
<name>A0A0D8HGB1_9ACTN</name>
<dbReference type="InterPro" id="IPR017900">
    <property type="entry name" value="4Fe4S_Fe_S_CS"/>
</dbReference>
<dbReference type="PANTHER" id="PTHR32479:SF19">
    <property type="entry name" value="ANAEROBIC GLYCEROL-3-PHOSPHATE DEHYDROGENASE SUBUNIT C"/>
    <property type="match status" value="1"/>
</dbReference>
<dbReference type="Gene3D" id="3.30.70.20">
    <property type="match status" value="1"/>
</dbReference>
<comment type="caution">
    <text evidence="7">The sequence shown here is derived from an EMBL/GenBank/DDBJ whole genome shotgun (WGS) entry which is preliminary data.</text>
</comment>
<dbReference type="GO" id="GO:0051539">
    <property type="term" value="F:4 iron, 4 sulfur cluster binding"/>
    <property type="evidence" value="ECO:0007669"/>
    <property type="project" value="UniProtKB-KW"/>
</dbReference>
<dbReference type="Pfam" id="PF13237">
    <property type="entry name" value="Fer4_10"/>
    <property type="match status" value="1"/>
</dbReference>
<dbReference type="InterPro" id="IPR017896">
    <property type="entry name" value="4Fe4S_Fe-S-bd"/>
</dbReference>
<evidence type="ECO:0000256" key="2">
    <source>
        <dbReference type="ARBA" id="ARBA00022723"/>
    </source>
</evidence>
<keyword evidence="8" id="KW-1185">Reference proteome</keyword>
<dbReference type="GO" id="GO:0046872">
    <property type="term" value="F:metal ion binding"/>
    <property type="evidence" value="ECO:0007669"/>
    <property type="project" value="UniProtKB-KW"/>
</dbReference>
<dbReference type="SUPFAM" id="SSF54862">
    <property type="entry name" value="4Fe-4S ferredoxins"/>
    <property type="match status" value="1"/>
</dbReference>
<dbReference type="GO" id="GO:0016491">
    <property type="term" value="F:oxidoreductase activity"/>
    <property type="evidence" value="ECO:0007669"/>
    <property type="project" value="UniProtKB-ARBA"/>
</dbReference>
<keyword evidence="1" id="KW-0004">4Fe-4S</keyword>
<evidence type="ECO:0000313" key="7">
    <source>
        <dbReference type="EMBL" id="KJF16121.1"/>
    </source>
</evidence>
<sequence>MTITYDPKNPKYHDEVDFRGELERVFDLCHGCRLCLHLCPSFPTLFNFIDSYDGDVAAMTRAQSDQVVDECYQCKLCYVKCPYVPPHEWALDFPRLMLRAKTIRKERGEQTFIEKVSDKVLGNTDLIGIASVAFSPLVNKLTDVHSTASRNLMEKGSGIAAARVLPPYAKERFTTWFRKRPRPFVSNRRADASVFPTCFIEYMDPKIGKAVVSVYEHNGIGCTVAERAKCCGAPWLHSGDVEKFTEVAKANVEVLDAEVRAGRSVVVAQPTCSYVIKRDYPIYVDTEAAKRVSEATYDTSEFFMKQYRQDKESIDLEFPGEIAPDITYHAPCHLQAQNIGLKSRDMLKLTGAKISVVMKCSGIDGTWGYRAKNYELAKKVAGGLARAIEKTPATSISGDCHLANYAITEELSKKVDHPMVIMARAYGMKID</sequence>
<dbReference type="RefSeq" id="WP_052606699.1">
    <property type="nucleotide sequence ID" value="NZ_JXYS01000098.1"/>
</dbReference>
<dbReference type="PANTHER" id="PTHR32479">
    <property type="entry name" value="GLYCOLATE OXIDASE IRON-SULFUR SUBUNIT"/>
    <property type="match status" value="1"/>
</dbReference>
<keyword evidence="4" id="KW-0408">Iron</keyword>
<dbReference type="OrthoDB" id="9770306at2"/>
<organism evidence="7 8">
    <name type="scientific">Acidithrix ferrooxidans</name>
    <dbReference type="NCBI Taxonomy" id="1280514"/>
    <lineage>
        <taxon>Bacteria</taxon>
        <taxon>Bacillati</taxon>
        <taxon>Actinomycetota</taxon>
        <taxon>Acidimicrobiia</taxon>
        <taxon>Acidimicrobiales</taxon>
        <taxon>Acidimicrobiaceae</taxon>
        <taxon>Acidithrix</taxon>
    </lineage>
</organism>
<evidence type="ECO:0000256" key="3">
    <source>
        <dbReference type="ARBA" id="ARBA00022737"/>
    </source>
</evidence>
<keyword evidence="5" id="KW-0411">Iron-sulfur</keyword>
<evidence type="ECO:0000256" key="4">
    <source>
        <dbReference type="ARBA" id="ARBA00023004"/>
    </source>
</evidence>
<dbReference type="STRING" id="1280514.AXFE_30270"/>
<dbReference type="PROSITE" id="PS00198">
    <property type="entry name" value="4FE4S_FER_1"/>
    <property type="match status" value="2"/>
</dbReference>
<evidence type="ECO:0000313" key="8">
    <source>
        <dbReference type="Proteomes" id="UP000032360"/>
    </source>
</evidence>
<dbReference type="PATRIC" id="fig|1280514.3.peg.4006"/>
<reference evidence="7 8" key="1">
    <citation type="submission" date="2015-01" db="EMBL/GenBank/DDBJ databases">
        <title>Draft genome of the acidophilic iron oxidizer Acidithrix ferrooxidans strain Py-F3.</title>
        <authorList>
            <person name="Poehlein A."/>
            <person name="Eisen S."/>
            <person name="Schloemann M."/>
            <person name="Johnson B.D."/>
            <person name="Daniel R."/>
            <person name="Muehling M."/>
        </authorList>
    </citation>
    <scope>NUCLEOTIDE SEQUENCE [LARGE SCALE GENOMIC DNA]</scope>
    <source>
        <strain evidence="7 8">Py-F3</strain>
    </source>
</reference>
<keyword evidence="3" id="KW-0677">Repeat</keyword>
<keyword evidence="2" id="KW-0479">Metal-binding</keyword>
<dbReference type="AlphaFoldDB" id="A0A0D8HGB1"/>